<gene>
    <name evidence="1" type="ORF">EHS13_21490</name>
</gene>
<dbReference type="OrthoDB" id="9807212at2"/>
<sequence>MSEIIQSDTDFINLRFGAVLPDSSWIPDVINSTDNLDVPFVQLGQVYASDVVTAIIRTVEAPIKLEVRTCNLVGPDSNCSISTLEMLRMILKDKAPEFDLSYYEQPGNAHKPLYAMDGIYREFGFKAIKSTRPFEHGVIK</sequence>
<dbReference type="KEGG" id="ppsc:EHS13_21490"/>
<organism evidence="1 2">
    <name type="scientific">Paenibacillus psychroresistens</name>
    <dbReference type="NCBI Taxonomy" id="1778678"/>
    <lineage>
        <taxon>Bacteria</taxon>
        <taxon>Bacillati</taxon>
        <taxon>Bacillota</taxon>
        <taxon>Bacilli</taxon>
        <taxon>Bacillales</taxon>
        <taxon>Paenibacillaceae</taxon>
        <taxon>Paenibacillus</taxon>
    </lineage>
</organism>
<reference evidence="2" key="1">
    <citation type="submission" date="2018-11" db="EMBL/GenBank/DDBJ databases">
        <title>Complete genome sequence of Paenibacillus sp. ML311-T8.</title>
        <authorList>
            <person name="Nam Y.-D."/>
            <person name="Kang J."/>
            <person name="Chung W.-H."/>
            <person name="Park Y.S."/>
        </authorList>
    </citation>
    <scope>NUCLEOTIDE SEQUENCE [LARGE SCALE GENOMIC DNA]</scope>
    <source>
        <strain evidence="2">ML311-T8</strain>
    </source>
</reference>
<accession>A0A6B8RNC8</accession>
<protein>
    <recommendedName>
        <fullName evidence="3">RmlD-like substrate binding domain-containing protein</fullName>
    </recommendedName>
</protein>
<evidence type="ECO:0000313" key="2">
    <source>
        <dbReference type="Proteomes" id="UP000426246"/>
    </source>
</evidence>
<dbReference type="InterPro" id="IPR036291">
    <property type="entry name" value="NAD(P)-bd_dom_sf"/>
</dbReference>
<dbReference type="EMBL" id="CP034235">
    <property type="protein sequence ID" value="QGQ97274.1"/>
    <property type="molecule type" value="Genomic_DNA"/>
</dbReference>
<evidence type="ECO:0008006" key="3">
    <source>
        <dbReference type="Google" id="ProtNLM"/>
    </source>
</evidence>
<keyword evidence="2" id="KW-1185">Reference proteome</keyword>
<name>A0A6B8RNC8_9BACL</name>
<dbReference type="AlphaFoldDB" id="A0A6B8RNC8"/>
<evidence type="ECO:0000313" key="1">
    <source>
        <dbReference type="EMBL" id="QGQ97274.1"/>
    </source>
</evidence>
<dbReference type="Proteomes" id="UP000426246">
    <property type="component" value="Chromosome"/>
</dbReference>
<dbReference type="SUPFAM" id="SSF51735">
    <property type="entry name" value="NAD(P)-binding Rossmann-fold domains"/>
    <property type="match status" value="1"/>
</dbReference>
<dbReference type="RefSeq" id="WP_155702376.1">
    <property type="nucleotide sequence ID" value="NZ_CP034235.1"/>
</dbReference>
<proteinExistence type="predicted"/>